<accession>A0A7X2T086</accession>
<dbReference type="AlphaFoldDB" id="A0A7X2T086"/>
<protein>
    <submittedName>
        <fullName evidence="1">Plasmid mobilization relaxosome protein MobC</fullName>
    </submittedName>
</protein>
<dbReference type="InterPro" id="IPR053842">
    <property type="entry name" value="NikA-like"/>
</dbReference>
<comment type="caution">
    <text evidence="1">The sequence shown here is derived from an EMBL/GenBank/DDBJ whole genome shotgun (WGS) entry which is preliminary data.</text>
</comment>
<organism evidence="1 2">
    <name type="scientific">Inconstantimicrobium porci</name>
    <dbReference type="NCBI Taxonomy" id="2652291"/>
    <lineage>
        <taxon>Bacteria</taxon>
        <taxon>Bacillati</taxon>
        <taxon>Bacillota</taxon>
        <taxon>Clostridia</taxon>
        <taxon>Eubacteriales</taxon>
        <taxon>Clostridiaceae</taxon>
        <taxon>Inconstantimicrobium</taxon>
    </lineage>
</organism>
<dbReference type="Pfam" id="PF21983">
    <property type="entry name" value="NikA-like"/>
    <property type="match status" value="1"/>
</dbReference>
<proteinExistence type="predicted"/>
<sequence>MNRQRDKQINFRLSSDELEIFNKNVEKSKLKKSEYLRRCILEKEIIVIDDLKELVMEMKILSSNMSNMLSSTDNKSEVKELMAMKQELNAVWKEVVKSLRRVND</sequence>
<dbReference type="Proteomes" id="UP000460287">
    <property type="component" value="Unassembled WGS sequence"/>
</dbReference>
<evidence type="ECO:0000313" key="1">
    <source>
        <dbReference type="EMBL" id="MSR89925.1"/>
    </source>
</evidence>
<name>A0A7X2T086_9CLOT</name>
<reference evidence="1 2" key="1">
    <citation type="submission" date="2019-08" db="EMBL/GenBank/DDBJ databases">
        <title>In-depth cultivation of the pig gut microbiome towards novel bacterial diversity and tailored functional studies.</title>
        <authorList>
            <person name="Wylensek D."/>
            <person name="Hitch T.C.A."/>
            <person name="Clavel T."/>
        </authorList>
    </citation>
    <scope>NUCLEOTIDE SEQUENCE [LARGE SCALE GENOMIC DNA]</scope>
    <source>
        <strain evidence="1 2">WCA-383-APC-5B</strain>
    </source>
</reference>
<evidence type="ECO:0000313" key="2">
    <source>
        <dbReference type="Proteomes" id="UP000460287"/>
    </source>
</evidence>
<keyword evidence="2" id="KW-1185">Reference proteome</keyword>
<gene>
    <name evidence="1" type="ORF">FYJ33_00495</name>
</gene>
<dbReference type="EMBL" id="VULX01000001">
    <property type="protein sequence ID" value="MSR89925.1"/>
    <property type="molecule type" value="Genomic_DNA"/>
</dbReference>
<dbReference type="RefSeq" id="WP_154529808.1">
    <property type="nucleotide sequence ID" value="NZ_JAQXTV010000132.1"/>
</dbReference>